<protein>
    <submittedName>
        <fullName evidence="1">Uncharacterized protein</fullName>
    </submittedName>
</protein>
<gene>
    <name evidence="1" type="ORF">GUJ93_ZPchr0007g5319</name>
</gene>
<accession>A0A8J5T2I2</accession>
<dbReference type="OrthoDB" id="690771at2759"/>
<dbReference type="PANTHER" id="PTHR33978">
    <property type="entry name" value="SERINE/THREONINE-KINASE"/>
    <property type="match status" value="1"/>
</dbReference>
<dbReference type="Proteomes" id="UP000729402">
    <property type="component" value="Unassembled WGS sequence"/>
</dbReference>
<proteinExistence type="predicted"/>
<keyword evidence="2" id="KW-1185">Reference proteome</keyword>
<evidence type="ECO:0000313" key="2">
    <source>
        <dbReference type="Proteomes" id="UP000729402"/>
    </source>
</evidence>
<dbReference type="PANTHER" id="PTHR33978:SF18">
    <property type="entry name" value="OS01G0656300 PROTEIN"/>
    <property type="match status" value="1"/>
</dbReference>
<comment type="caution">
    <text evidence="1">The sequence shown here is derived from an EMBL/GenBank/DDBJ whole genome shotgun (WGS) entry which is preliminary data.</text>
</comment>
<evidence type="ECO:0000313" key="1">
    <source>
        <dbReference type="EMBL" id="KAG8077429.1"/>
    </source>
</evidence>
<dbReference type="AlphaFoldDB" id="A0A8J5T2I2"/>
<name>A0A8J5T2I2_ZIZPA</name>
<dbReference type="EMBL" id="JAAALK010000282">
    <property type="protein sequence ID" value="KAG8077429.1"/>
    <property type="molecule type" value="Genomic_DNA"/>
</dbReference>
<reference evidence="1" key="2">
    <citation type="submission" date="2021-02" db="EMBL/GenBank/DDBJ databases">
        <authorList>
            <person name="Kimball J.A."/>
            <person name="Haas M.W."/>
            <person name="Macchietto M."/>
            <person name="Kono T."/>
            <person name="Duquette J."/>
            <person name="Shao M."/>
        </authorList>
    </citation>
    <scope>NUCLEOTIDE SEQUENCE</scope>
    <source>
        <tissue evidence="1">Fresh leaf tissue</tissue>
    </source>
</reference>
<sequence length="123" mass="13700">MIHTTHSVAPVHREYWRMDDEVMRRRGGRRPEGELVLAGWDCGSPLYDSFELASLYHVLESHLMMLPFPAGLDHRRAAAVVDVDEHGATATTRRRRTTGRMAVAAAAAATAAILRSAACWRTM</sequence>
<organism evidence="1 2">
    <name type="scientific">Zizania palustris</name>
    <name type="common">Northern wild rice</name>
    <dbReference type="NCBI Taxonomy" id="103762"/>
    <lineage>
        <taxon>Eukaryota</taxon>
        <taxon>Viridiplantae</taxon>
        <taxon>Streptophyta</taxon>
        <taxon>Embryophyta</taxon>
        <taxon>Tracheophyta</taxon>
        <taxon>Spermatophyta</taxon>
        <taxon>Magnoliopsida</taxon>
        <taxon>Liliopsida</taxon>
        <taxon>Poales</taxon>
        <taxon>Poaceae</taxon>
        <taxon>BOP clade</taxon>
        <taxon>Oryzoideae</taxon>
        <taxon>Oryzeae</taxon>
        <taxon>Zizaniinae</taxon>
        <taxon>Zizania</taxon>
    </lineage>
</organism>
<reference evidence="1" key="1">
    <citation type="journal article" date="2021" name="bioRxiv">
        <title>Whole Genome Assembly and Annotation of Northern Wild Rice, Zizania palustris L., Supports a Whole Genome Duplication in the Zizania Genus.</title>
        <authorList>
            <person name="Haas M."/>
            <person name="Kono T."/>
            <person name="Macchietto M."/>
            <person name="Millas R."/>
            <person name="McGilp L."/>
            <person name="Shao M."/>
            <person name="Duquette J."/>
            <person name="Hirsch C.N."/>
            <person name="Kimball J."/>
        </authorList>
    </citation>
    <scope>NUCLEOTIDE SEQUENCE</scope>
    <source>
        <tissue evidence="1">Fresh leaf tissue</tissue>
    </source>
</reference>